<feature type="compositionally biased region" description="Polar residues" evidence="8">
    <location>
        <begin position="254"/>
        <end position="283"/>
    </location>
</feature>
<dbReference type="InterPro" id="IPR051032">
    <property type="entry name" value="AP2/ERF_TF_ERF_subfamily"/>
</dbReference>
<dbReference type="Proteomes" id="UP001497512">
    <property type="component" value="Chromosome 15"/>
</dbReference>
<dbReference type="Gene3D" id="3.30.730.10">
    <property type="entry name" value="AP2/ERF domain"/>
    <property type="match status" value="1"/>
</dbReference>
<dbReference type="PROSITE" id="PS51032">
    <property type="entry name" value="AP2_ERF"/>
    <property type="match status" value="1"/>
</dbReference>
<protein>
    <recommendedName>
        <fullName evidence="9">AP2/ERF domain-containing protein</fullName>
    </recommendedName>
</protein>
<proteinExistence type="inferred from homology"/>
<dbReference type="CDD" id="cd00018">
    <property type="entry name" value="AP2"/>
    <property type="match status" value="1"/>
</dbReference>
<dbReference type="SMART" id="SM00380">
    <property type="entry name" value="AP2"/>
    <property type="match status" value="1"/>
</dbReference>
<evidence type="ECO:0000256" key="6">
    <source>
        <dbReference type="ARBA" id="ARBA00023242"/>
    </source>
</evidence>
<feature type="region of interest" description="Disordered" evidence="8">
    <location>
        <begin position="191"/>
        <end position="221"/>
    </location>
</feature>
<dbReference type="InterPro" id="IPR001471">
    <property type="entry name" value="AP2/ERF_dom"/>
</dbReference>
<sequence length="401" mass="43676">MDYTEDMLGHGEQTNQSSGHQAEALESAKSLLGTCKQTEAQMKEQMGHMSVVETHNYVPVYRGVRRRTWGVWVTEIRRPKKKDRIWLGSFATAEMAARAYDAAALALRGPNALLNFPEYLGSLPRPLDLSDKSIQAAATEAARRLARRTGSLQRRYSRLQATLATSSSCAPLVTASSSSFEQSRSVTSTSTRIQECSISSQDSEGSVNVTDKKPSLNASSSSTLANMTNAAVCVVTSRSPCTISANKPEEHEVTPTSSCDSELLSSRTTNKNTRGANVTLETWKQQERRRMPAGIEEVSGLENHSNSKIVGSARSSSAAAMLQQDVDQANLGSAQKQQHNAGSSDDNLMFNMPNAIACLYDHTLMCNFPGAPHMLPATDVPSFSEDCDEESAAWEPHLWSY</sequence>
<dbReference type="InterPro" id="IPR016177">
    <property type="entry name" value="DNA-bd_dom_sf"/>
</dbReference>
<dbReference type="PRINTS" id="PR00367">
    <property type="entry name" value="ETHRSPELEMNT"/>
</dbReference>
<feature type="region of interest" description="Disordered" evidence="8">
    <location>
        <begin position="245"/>
        <end position="320"/>
    </location>
</feature>
<evidence type="ECO:0000256" key="8">
    <source>
        <dbReference type="SAM" id="MobiDB-lite"/>
    </source>
</evidence>
<feature type="region of interest" description="Disordered" evidence="8">
    <location>
        <begin position="1"/>
        <end position="21"/>
    </location>
</feature>
<evidence type="ECO:0000256" key="7">
    <source>
        <dbReference type="ARBA" id="ARBA00024343"/>
    </source>
</evidence>
<dbReference type="PANTHER" id="PTHR31985">
    <property type="entry name" value="ETHYLENE-RESPONSIVE TRANSCRIPTION FACTOR ERF042-RELATED"/>
    <property type="match status" value="1"/>
</dbReference>
<comment type="subcellular location">
    <subcellularLocation>
        <location evidence="1">Nucleus</location>
    </subcellularLocation>
</comment>
<keyword evidence="11" id="KW-1185">Reference proteome</keyword>
<evidence type="ECO:0000256" key="4">
    <source>
        <dbReference type="ARBA" id="ARBA00023159"/>
    </source>
</evidence>
<name>A0ABP0U053_9BRYO</name>
<dbReference type="EMBL" id="OZ019907">
    <property type="protein sequence ID" value="CAK9206785.1"/>
    <property type="molecule type" value="Genomic_DNA"/>
</dbReference>
<dbReference type="Pfam" id="PF00847">
    <property type="entry name" value="AP2"/>
    <property type="match status" value="1"/>
</dbReference>
<keyword evidence="6" id="KW-0539">Nucleus</keyword>
<keyword evidence="4" id="KW-0010">Activator</keyword>
<evidence type="ECO:0000256" key="5">
    <source>
        <dbReference type="ARBA" id="ARBA00023163"/>
    </source>
</evidence>
<evidence type="ECO:0000313" key="10">
    <source>
        <dbReference type="EMBL" id="CAK9206785.1"/>
    </source>
</evidence>
<organism evidence="10 11">
    <name type="scientific">Sphagnum troendelagicum</name>
    <dbReference type="NCBI Taxonomy" id="128251"/>
    <lineage>
        <taxon>Eukaryota</taxon>
        <taxon>Viridiplantae</taxon>
        <taxon>Streptophyta</taxon>
        <taxon>Embryophyta</taxon>
        <taxon>Bryophyta</taxon>
        <taxon>Sphagnophytina</taxon>
        <taxon>Sphagnopsida</taxon>
        <taxon>Sphagnales</taxon>
        <taxon>Sphagnaceae</taxon>
        <taxon>Sphagnum</taxon>
    </lineage>
</organism>
<keyword evidence="2" id="KW-0805">Transcription regulation</keyword>
<dbReference type="SUPFAM" id="SSF54171">
    <property type="entry name" value="DNA-binding domain"/>
    <property type="match status" value="1"/>
</dbReference>
<feature type="domain" description="AP2/ERF" evidence="9">
    <location>
        <begin position="60"/>
        <end position="117"/>
    </location>
</feature>
<reference evidence="10" key="1">
    <citation type="submission" date="2024-02" db="EMBL/GenBank/DDBJ databases">
        <authorList>
            <consortium name="ELIXIR-Norway"/>
            <consortium name="Elixir Norway"/>
        </authorList>
    </citation>
    <scope>NUCLEOTIDE SEQUENCE</scope>
</reference>
<dbReference type="InterPro" id="IPR036955">
    <property type="entry name" value="AP2/ERF_dom_sf"/>
</dbReference>
<keyword evidence="3" id="KW-0238">DNA-binding</keyword>
<comment type="similarity">
    <text evidence="7">Belongs to the AP2/ERF transcription factor family. ERF subfamily.</text>
</comment>
<evidence type="ECO:0000313" key="11">
    <source>
        <dbReference type="Proteomes" id="UP001497512"/>
    </source>
</evidence>
<feature type="compositionally biased region" description="Polar residues" evidence="8">
    <location>
        <begin position="191"/>
        <end position="209"/>
    </location>
</feature>
<accession>A0ABP0U053</accession>
<feature type="compositionally biased region" description="Polar residues" evidence="8">
    <location>
        <begin position="302"/>
        <end position="318"/>
    </location>
</feature>
<evidence type="ECO:0000256" key="3">
    <source>
        <dbReference type="ARBA" id="ARBA00023125"/>
    </source>
</evidence>
<keyword evidence="5" id="KW-0804">Transcription</keyword>
<evidence type="ECO:0000259" key="9">
    <source>
        <dbReference type="PROSITE" id="PS51032"/>
    </source>
</evidence>
<evidence type="ECO:0000256" key="2">
    <source>
        <dbReference type="ARBA" id="ARBA00023015"/>
    </source>
</evidence>
<gene>
    <name evidence="10" type="ORF">CSSPTR1EN2_LOCUS8522</name>
</gene>
<dbReference type="PANTHER" id="PTHR31985:SF312">
    <property type="entry name" value="AP2_ERF DOMAIN-CONTAINING PROTEIN"/>
    <property type="match status" value="1"/>
</dbReference>
<evidence type="ECO:0000256" key="1">
    <source>
        <dbReference type="ARBA" id="ARBA00004123"/>
    </source>
</evidence>